<dbReference type="GO" id="GO:0007032">
    <property type="term" value="P:endosome organization"/>
    <property type="evidence" value="ECO:0007669"/>
    <property type="project" value="TreeGrafter"/>
</dbReference>
<dbReference type="GO" id="GO:0055037">
    <property type="term" value="C:recycling endosome"/>
    <property type="evidence" value="ECO:0007669"/>
    <property type="project" value="TreeGrafter"/>
</dbReference>
<accession>A0A444V7K9</accession>
<dbReference type="InterPro" id="IPR011993">
    <property type="entry name" value="PH-like_dom_sf"/>
</dbReference>
<evidence type="ECO:0000256" key="1">
    <source>
        <dbReference type="SAM" id="MobiDB-lite"/>
    </source>
</evidence>
<protein>
    <submittedName>
        <fullName evidence="3">Sesquipedalian-1</fullName>
    </submittedName>
</protein>
<feature type="compositionally biased region" description="Basic and acidic residues" evidence="1">
    <location>
        <begin position="17"/>
        <end position="26"/>
    </location>
</feature>
<feature type="domain" description="PH" evidence="2">
    <location>
        <begin position="17"/>
        <end position="114"/>
    </location>
</feature>
<dbReference type="Proteomes" id="UP000289886">
    <property type="component" value="Unassembled WGS sequence"/>
</dbReference>
<feature type="region of interest" description="Disordered" evidence="1">
    <location>
        <begin position="1"/>
        <end position="26"/>
    </location>
</feature>
<dbReference type="GO" id="GO:0005802">
    <property type="term" value="C:trans-Golgi network"/>
    <property type="evidence" value="ECO:0007669"/>
    <property type="project" value="TreeGrafter"/>
</dbReference>
<dbReference type="PROSITE" id="PS50003">
    <property type="entry name" value="PH_DOMAIN"/>
    <property type="match status" value="1"/>
</dbReference>
<organism evidence="3 4">
    <name type="scientific">Acipenser ruthenus</name>
    <name type="common">Sterlet sturgeon</name>
    <dbReference type="NCBI Taxonomy" id="7906"/>
    <lineage>
        <taxon>Eukaryota</taxon>
        <taxon>Metazoa</taxon>
        <taxon>Chordata</taxon>
        <taxon>Craniata</taxon>
        <taxon>Vertebrata</taxon>
        <taxon>Euteleostomi</taxon>
        <taxon>Actinopterygii</taxon>
        <taxon>Chondrostei</taxon>
        <taxon>Acipenseriformes</taxon>
        <taxon>Acipenseridae</taxon>
        <taxon>Acipenser</taxon>
    </lineage>
</organism>
<comment type="caution">
    <text evidence="3">The sequence shown here is derived from an EMBL/GenBank/DDBJ whole genome shotgun (WGS) entry which is preliminary data.</text>
</comment>
<keyword evidence="4" id="KW-1185">Reference proteome</keyword>
<proteinExistence type="predicted"/>
<dbReference type="GO" id="GO:0005769">
    <property type="term" value="C:early endosome"/>
    <property type="evidence" value="ECO:0007669"/>
    <property type="project" value="TreeGrafter"/>
</dbReference>
<dbReference type="PANTHER" id="PTHR22902:SF17">
    <property type="entry name" value="SESQUIPEDALIAN-1"/>
    <property type="match status" value="1"/>
</dbReference>
<gene>
    <name evidence="3" type="ORF">EOD39_15683</name>
</gene>
<dbReference type="GO" id="GO:0001881">
    <property type="term" value="P:receptor recycling"/>
    <property type="evidence" value="ECO:0007669"/>
    <property type="project" value="TreeGrafter"/>
</dbReference>
<dbReference type="Pfam" id="PF00169">
    <property type="entry name" value="PH"/>
    <property type="match status" value="1"/>
</dbReference>
<evidence type="ECO:0000313" key="4">
    <source>
        <dbReference type="Proteomes" id="UP000289886"/>
    </source>
</evidence>
<dbReference type="SMART" id="SM00233">
    <property type="entry name" value="PH"/>
    <property type="match status" value="1"/>
</dbReference>
<dbReference type="InterPro" id="IPR001849">
    <property type="entry name" value="PH_domain"/>
</dbReference>
<dbReference type="AlphaFoldDB" id="A0A444V7K9"/>
<dbReference type="GO" id="GO:0005829">
    <property type="term" value="C:cytosol"/>
    <property type="evidence" value="ECO:0007669"/>
    <property type="project" value="GOC"/>
</dbReference>
<dbReference type="EMBL" id="SCEB01001630">
    <property type="protein sequence ID" value="RXM96434.1"/>
    <property type="molecule type" value="Genomic_DNA"/>
</dbReference>
<reference evidence="3 4" key="1">
    <citation type="submission" date="2019-01" db="EMBL/GenBank/DDBJ databases">
        <title>Draft Genome and Complete Hox-Cluster Characterization of the Sterlet Sturgeon (Acipenser ruthenus).</title>
        <authorList>
            <person name="Wei Q."/>
        </authorList>
    </citation>
    <scope>NUCLEOTIDE SEQUENCE [LARGE SCALE GENOMIC DNA]</scope>
    <source>
        <strain evidence="3">WHYD16114868_AA</strain>
        <tissue evidence="3">Blood</tissue>
    </source>
</reference>
<dbReference type="SUPFAM" id="SSF50729">
    <property type="entry name" value="PH domain-like"/>
    <property type="match status" value="1"/>
</dbReference>
<dbReference type="PANTHER" id="PTHR22902">
    <property type="entry name" value="SESQUIPEDALIAN"/>
    <property type="match status" value="1"/>
</dbReference>
<sequence>MKLHEKQFVRHASGHSPVDKEGFLGKKGETRPTYQRRWFSLRGNLLFYYEKRGDPGPLGVIVLEGCSVQLCESSAGDFAFAIVFQGPGLRTYKLTAEDQHEQDVSMQLLVLSPTSLMSQPCSFTALQRGGPRDCTPLPARAARDLNYYNLTTG</sequence>
<dbReference type="GO" id="GO:0042147">
    <property type="term" value="P:retrograde transport, endosome to Golgi"/>
    <property type="evidence" value="ECO:0007669"/>
    <property type="project" value="TreeGrafter"/>
</dbReference>
<name>A0A444V7K9_ACIRT</name>
<dbReference type="InterPro" id="IPR045188">
    <property type="entry name" value="Boi1/Boi2-like"/>
</dbReference>
<dbReference type="Gene3D" id="2.30.29.30">
    <property type="entry name" value="Pleckstrin-homology domain (PH domain)/Phosphotyrosine-binding domain (PTB)"/>
    <property type="match status" value="1"/>
</dbReference>
<evidence type="ECO:0000259" key="2">
    <source>
        <dbReference type="PROSITE" id="PS50003"/>
    </source>
</evidence>
<evidence type="ECO:0000313" key="3">
    <source>
        <dbReference type="EMBL" id="RXM96434.1"/>
    </source>
</evidence>